<name>A0A314Y8Y6_PRUYE</name>
<sequence>MEILDRDWMDFYVWTPKGSSLFRVYRDAEYWDVLKMVLSDFWWNHVQPAREICRLKKYRPKIVSCGADHAVEKHKQEQLAFAFQTIKLLLENEKQVKVVHDLTYPEVLLLNEQGQFFWALE</sequence>
<dbReference type="InterPro" id="IPR011335">
    <property type="entry name" value="Restrct_endonuc-II-like"/>
</dbReference>
<comment type="caution">
    <text evidence="1">The sequence shown here is derived from an EMBL/GenBank/DDBJ whole genome shotgun (WGS) entry which is preliminary data.</text>
</comment>
<keyword evidence="2" id="KW-1185">Reference proteome</keyword>
<dbReference type="PANTHER" id="PTHR46609">
    <property type="entry name" value="EXONUCLEASE, PHAGE-TYPE/RECB, C-TERMINAL DOMAIN-CONTAINING PROTEIN"/>
    <property type="match status" value="1"/>
</dbReference>
<dbReference type="PANTHER" id="PTHR46609:SF4">
    <property type="entry name" value="RESTRICTION ENDONUCLEASE, TYPE II-LIKE SUPERFAMILY PROTEIN"/>
    <property type="match status" value="1"/>
</dbReference>
<protein>
    <submittedName>
        <fullName evidence="1">Uncharacterized protein</fullName>
    </submittedName>
</protein>
<dbReference type="AlphaFoldDB" id="A0A314Y8Y6"/>
<evidence type="ECO:0000313" key="2">
    <source>
        <dbReference type="Proteomes" id="UP000250321"/>
    </source>
</evidence>
<evidence type="ECO:0000313" key="1">
    <source>
        <dbReference type="EMBL" id="PQQ01299.1"/>
    </source>
</evidence>
<dbReference type="InterPro" id="IPR011604">
    <property type="entry name" value="PDDEXK-like_dom_sf"/>
</dbReference>
<organism evidence="1 2">
    <name type="scientific">Prunus yedoensis var. nudiflora</name>
    <dbReference type="NCBI Taxonomy" id="2094558"/>
    <lineage>
        <taxon>Eukaryota</taxon>
        <taxon>Viridiplantae</taxon>
        <taxon>Streptophyta</taxon>
        <taxon>Embryophyta</taxon>
        <taxon>Tracheophyta</taxon>
        <taxon>Spermatophyta</taxon>
        <taxon>Magnoliopsida</taxon>
        <taxon>eudicotyledons</taxon>
        <taxon>Gunneridae</taxon>
        <taxon>Pentapetalae</taxon>
        <taxon>rosids</taxon>
        <taxon>fabids</taxon>
        <taxon>Rosales</taxon>
        <taxon>Rosaceae</taxon>
        <taxon>Amygdaloideae</taxon>
        <taxon>Amygdaleae</taxon>
        <taxon>Prunus</taxon>
    </lineage>
</organism>
<dbReference type="Gene3D" id="3.90.320.10">
    <property type="match status" value="1"/>
</dbReference>
<dbReference type="OrthoDB" id="421276at2759"/>
<dbReference type="STRING" id="2094558.A0A314Y8Y6"/>
<gene>
    <name evidence="1" type="ORF">Pyn_22734</name>
</gene>
<proteinExistence type="predicted"/>
<dbReference type="InterPro" id="IPR051703">
    <property type="entry name" value="NF-kappa-B_Signaling_Reg"/>
</dbReference>
<dbReference type="SUPFAM" id="SSF52980">
    <property type="entry name" value="Restriction endonuclease-like"/>
    <property type="match status" value="1"/>
</dbReference>
<dbReference type="GO" id="GO:0006281">
    <property type="term" value="P:DNA repair"/>
    <property type="evidence" value="ECO:0007669"/>
    <property type="project" value="UniProtKB-ARBA"/>
</dbReference>
<reference evidence="1 2" key="1">
    <citation type="submission" date="2018-02" db="EMBL/GenBank/DDBJ databases">
        <title>Draft genome of wild Prunus yedoensis var. nudiflora.</title>
        <authorList>
            <person name="Baek S."/>
            <person name="Kim J.-H."/>
            <person name="Choi K."/>
            <person name="Kim G.-B."/>
            <person name="Cho A."/>
            <person name="Jang H."/>
            <person name="Shin C.-H."/>
            <person name="Yu H.-J."/>
            <person name="Mun J.-H."/>
        </authorList>
    </citation>
    <scope>NUCLEOTIDE SEQUENCE [LARGE SCALE GENOMIC DNA]</scope>
    <source>
        <strain evidence="2">cv. Jeju island</strain>
        <tissue evidence="1">Leaf</tissue>
    </source>
</reference>
<dbReference type="EMBL" id="PJQY01001586">
    <property type="protein sequence ID" value="PQQ01299.1"/>
    <property type="molecule type" value="Genomic_DNA"/>
</dbReference>
<dbReference type="Proteomes" id="UP000250321">
    <property type="component" value="Unassembled WGS sequence"/>
</dbReference>
<accession>A0A314Y8Y6</accession>